<organism evidence="1">
    <name type="scientific">Populus trichocarpa</name>
    <name type="common">Western balsam poplar</name>
    <name type="synonym">Populus balsamifera subsp. trichocarpa</name>
    <dbReference type="NCBI Taxonomy" id="3694"/>
    <lineage>
        <taxon>Eukaryota</taxon>
        <taxon>Viridiplantae</taxon>
        <taxon>Streptophyta</taxon>
        <taxon>Embryophyta</taxon>
        <taxon>Tracheophyta</taxon>
        <taxon>Spermatophyta</taxon>
        <taxon>Magnoliopsida</taxon>
        <taxon>eudicotyledons</taxon>
        <taxon>Gunneridae</taxon>
        <taxon>Pentapetalae</taxon>
        <taxon>rosids</taxon>
        <taxon>fabids</taxon>
        <taxon>Malpighiales</taxon>
        <taxon>Salicaceae</taxon>
        <taxon>Saliceae</taxon>
        <taxon>Populus</taxon>
    </lineage>
</organism>
<dbReference type="AlphaFoldDB" id="A9PA14"/>
<proteinExistence type="evidence at transcript level"/>
<protein>
    <submittedName>
        <fullName evidence="1">Uncharacterized protein</fullName>
    </submittedName>
</protein>
<dbReference type="EMBL" id="EF145020">
    <property type="protein sequence ID" value="ABK93217.1"/>
    <property type="molecule type" value="mRNA"/>
</dbReference>
<sequence>MMLRLLSLLSQKPKCLNHVMSSILIILLAKNKIEP</sequence>
<name>A9PA14_POPTR</name>
<reference evidence="1" key="1">
    <citation type="journal article" date="2008" name="BMC Genomics">
        <title>Analysis of 4,664 high-quality sequence-finished poplar full-length cDNA clones and their utility for the discovery of genes responding to insect feeding.</title>
        <authorList>
            <person name="Ralph S.G."/>
            <person name="Chun H.J."/>
            <person name="Cooper D."/>
            <person name="Kirkpatrick R."/>
            <person name="Kolosova N."/>
            <person name="Gunter L."/>
            <person name="Tuskan G.A."/>
            <person name="Douglas C.J."/>
            <person name="Holt R.A."/>
            <person name="Jones S.J."/>
            <person name="Marra M.A."/>
            <person name="Bohlmann J."/>
        </authorList>
    </citation>
    <scope>NUCLEOTIDE SEQUENCE</scope>
    <source>
        <tissue evidence="1">Phloem and cambium</tissue>
    </source>
</reference>
<accession>A9PA14</accession>
<evidence type="ECO:0000313" key="1">
    <source>
        <dbReference type="EMBL" id="ABK93217.1"/>
    </source>
</evidence>